<gene>
    <name evidence="4" type="ORF">WJX84_012033</name>
</gene>
<evidence type="ECO:0000313" key="5">
    <source>
        <dbReference type="Proteomes" id="UP001485043"/>
    </source>
</evidence>
<comment type="cofactor">
    <cofactor evidence="1">
        <name>pyridoxal 5'-phosphate</name>
        <dbReference type="ChEBI" id="CHEBI:597326"/>
    </cofactor>
</comment>
<dbReference type="AlphaFoldDB" id="A0AAW1TDF0"/>
<evidence type="ECO:0000256" key="2">
    <source>
        <dbReference type="ARBA" id="ARBA00008954"/>
    </source>
</evidence>
<evidence type="ECO:0000256" key="1">
    <source>
        <dbReference type="ARBA" id="ARBA00001933"/>
    </source>
</evidence>
<dbReference type="InterPro" id="IPR015421">
    <property type="entry name" value="PyrdxlP-dep_Trfase_major"/>
</dbReference>
<dbReference type="PANTHER" id="PTHR11986">
    <property type="entry name" value="AMINOTRANSFERASE CLASS III"/>
    <property type="match status" value="1"/>
</dbReference>
<comment type="caution">
    <text evidence="4">The sequence shown here is derived from an EMBL/GenBank/DDBJ whole genome shotgun (WGS) entry which is preliminary data.</text>
</comment>
<dbReference type="InterPro" id="IPR005814">
    <property type="entry name" value="Aminotrans_3"/>
</dbReference>
<dbReference type="InterPro" id="IPR050103">
    <property type="entry name" value="Class-III_PLP-dep_AT"/>
</dbReference>
<reference evidence="4 5" key="1">
    <citation type="journal article" date="2024" name="Nat. Commun.">
        <title>Phylogenomics reveals the evolutionary origins of lichenization in chlorophyte algae.</title>
        <authorList>
            <person name="Puginier C."/>
            <person name="Libourel C."/>
            <person name="Otte J."/>
            <person name="Skaloud P."/>
            <person name="Haon M."/>
            <person name="Grisel S."/>
            <person name="Petersen M."/>
            <person name="Berrin J.G."/>
            <person name="Delaux P.M."/>
            <person name="Dal Grande F."/>
            <person name="Keller J."/>
        </authorList>
    </citation>
    <scope>NUCLEOTIDE SEQUENCE [LARGE SCALE GENOMIC DNA]</scope>
    <source>
        <strain evidence="4 5">SAG 2523</strain>
    </source>
</reference>
<evidence type="ECO:0000256" key="3">
    <source>
        <dbReference type="ARBA" id="ARBA00022898"/>
    </source>
</evidence>
<keyword evidence="3" id="KW-0663">Pyridoxal phosphate</keyword>
<organism evidence="4 5">
    <name type="scientific">Apatococcus fuscideae</name>
    <dbReference type="NCBI Taxonomy" id="2026836"/>
    <lineage>
        <taxon>Eukaryota</taxon>
        <taxon>Viridiplantae</taxon>
        <taxon>Chlorophyta</taxon>
        <taxon>core chlorophytes</taxon>
        <taxon>Trebouxiophyceae</taxon>
        <taxon>Chlorellales</taxon>
        <taxon>Chlorellaceae</taxon>
        <taxon>Apatococcus</taxon>
    </lineage>
</organism>
<keyword evidence="5" id="KW-1185">Reference proteome</keyword>
<dbReference type="Gene3D" id="3.40.640.10">
    <property type="entry name" value="Type I PLP-dependent aspartate aminotransferase-like (Major domain)"/>
    <property type="match status" value="1"/>
</dbReference>
<name>A0AAW1TDF0_9CHLO</name>
<evidence type="ECO:0000313" key="4">
    <source>
        <dbReference type="EMBL" id="KAK9866597.1"/>
    </source>
</evidence>
<proteinExistence type="inferred from homology"/>
<dbReference type="Proteomes" id="UP001485043">
    <property type="component" value="Unassembled WGS sequence"/>
</dbReference>
<dbReference type="Gene3D" id="3.90.1150.10">
    <property type="entry name" value="Aspartate Aminotransferase, domain 1"/>
    <property type="match status" value="1"/>
</dbReference>
<dbReference type="EMBL" id="JALJOV010000149">
    <property type="protein sequence ID" value="KAK9866597.1"/>
    <property type="molecule type" value="Genomic_DNA"/>
</dbReference>
<feature type="non-terminal residue" evidence="4">
    <location>
        <position position="112"/>
    </location>
</feature>
<sequence>MSLAGALRSGSKDVVSRVAEHLSPAVAKFAPVIAERGEGSYVWTTDGQKHLDMSGGIGVTSTGHCHPRVVKAIQDQAAKFIHAQQNVFTASIPQVELLDKLREICPDQLTRF</sequence>
<dbReference type="InterPro" id="IPR015424">
    <property type="entry name" value="PyrdxlP-dep_Trfase"/>
</dbReference>
<accession>A0AAW1TDF0</accession>
<dbReference type="Pfam" id="PF00202">
    <property type="entry name" value="Aminotran_3"/>
    <property type="match status" value="1"/>
</dbReference>
<protein>
    <submittedName>
        <fullName evidence="4">Uncharacterized protein</fullName>
    </submittedName>
</protein>
<comment type="similarity">
    <text evidence="2">Belongs to the class-III pyridoxal-phosphate-dependent aminotransferase family.</text>
</comment>
<dbReference type="InterPro" id="IPR015422">
    <property type="entry name" value="PyrdxlP-dep_Trfase_small"/>
</dbReference>
<dbReference type="GO" id="GO:0042802">
    <property type="term" value="F:identical protein binding"/>
    <property type="evidence" value="ECO:0007669"/>
    <property type="project" value="TreeGrafter"/>
</dbReference>
<dbReference type="SUPFAM" id="SSF53383">
    <property type="entry name" value="PLP-dependent transferases"/>
    <property type="match status" value="1"/>
</dbReference>
<dbReference type="GO" id="GO:0008483">
    <property type="term" value="F:transaminase activity"/>
    <property type="evidence" value="ECO:0007669"/>
    <property type="project" value="InterPro"/>
</dbReference>
<dbReference type="GO" id="GO:0030170">
    <property type="term" value="F:pyridoxal phosphate binding"/>
    <property type="evidence" value="ECO:0007669"/>
    <property type="project" value="InterPro"/>
</dbReference>